<dbReference type="GO" id="GO:0010181">
    <property type="term" value="F:FMN binding"/>
    <property type="evidence" value="ECO:0007669"/>
    <property type="project" value="InterPro"/>
</dbReference>
<dbReference type="GO" id="GO:0016491">
    <property type="term" value="F:oxidoreductase activity"/>
    <property type="evidence" value="ECO:0007669"/>
    <property type="project" value="InterPro"/>
</dbReference>
<dbReference type="InterPro" id="IPR045247">
    <property type="entry name" value="Oye-like"/>
</dbReference>
<proteinExistence type="predicted"/>
<dbReference type="EMBL" id="QXQA01000015">
    <property type="protein sequence ID" value="RIX50253.1"/>
    <property type="molecule type" value="Genomic_DNA"/>
</dbReference>
<dbReference type="PANTHER" id="PTHR22893">
    <property type="entry name" value="NADH OXIDOREDUCTASE-RELATED"/>
    <property type="match status" value="1"/>
</dbReference>
<keyword evidence="3" id="KW-1185">Reference proteome</keyword>
<dbReference type="InterPro" id="IPR013785">
    <property type="entry name" value="Aldolase_TIM"/>
</dbReference>
<reference evidence="2 3" key="1">
    <citation type="submission" date="2018-09" db="EMBL/GenBank/DDBJ databases">
        <title>Paenibacillus aracenensis nov. sp. isolated from a cave in southern Spain.</title>
        <authorList>
            <person name="Jurado V."/>
            <person name="Gutierrez-Patricio S."/>
            <person name="Gonzalez-Pimentel J.L."/>
            <person name="Miller A.Z."/>
            <person name="Laiz L."/>
            <person name="Saiz-Jimenez C."/>
        </authorList>
    </citation>
    <scope>NUCLEOTIDE SEQUENCE [LARGE SCALE GENOMIC DNA]</scope>
    <source>
        <strain evidence="2 3">DSM 22867</strain>
    </source>
</reference>
<dbReference type="Gene3D" id="3.20.20.70">
    <property type="entry name" value="Aldolase class I"/>
    <property type="match status" value="1"/>
</dbReference>
<dbReference type="RefSeq" id="WP_119602002.1">
    <property type="nucleotide sequence ID" value="NZ_QXQA01000015.1"/>
</dbReference>
<accession>A0A3A1UVE0</accession>
<evidence type="ECO:0000259" key="1">
    <source>
        <dbReference type="Pfam" id="PF00724"/>
    </source>
</evidence>
<feature type="domain" description="NADH:flavin oxidoreductase/NADH oxidase N-terminal" evidence="1">
    <location>
        <begin position="5"/>
        <end position="336"/>
    </location>
</feature>
<evidence type="ECO:0000313" key="2">
    <source>
        <dbReference type="EMBL" id="RIX50253.1"/>
    </source>
</evidence>
<sequence>MKTNELLQPVRIGNWQLRNRIVMAPMTRGFADDAKGTVGEEVVAYYRRRAKDGIGLIITEGITPTFRGKGTYGVPGIYAKEQVNAWRKVTDAVHEHNGTIIAQLWHVGRLTHPDLIGGAAPHAPSALQAEGLVHRLRKPYAIPVAMTIDEIREVVLQFRQAARNAMEAGFDGVEIHGAHGYLIDQFAAEVTNLRTDRYGGDRKGRLTLLKEVLAAVGDAAGMDRVVVRFSELKDDQPSYRWPDPEEDVAAYLEMFRGAGLRILHPSTNTFAEPLSNGLTLHELVRKRWDGTVIGVGGLSADSAADAIRSGVIDLAAFGRPLLANADFVHRIRNGQPLIPYNSNIHLKNLL</sequence>
<evidence type="ECO:0000313" key="3">
    <source>
        <dbReference type="Proteomes" id="UP000266482"/>
    </source>
</evidence>
<comment type="caution">
    <text evidence="2">The sequence shown here is derived from an EMBL/GenBank/DDBJ whole genome shotgun (WGS) entry which is preliminary data.</text>
</comment>
<dbReference type="Proteomes" id="UP000266482">
    <property type="component" value="Unassembled WGS sequence"/>
</dbReference>
<dbReference type="AlphaFoldDB" id="A0A3A1UVE0"/>
<protein>
    <submittedName>
        <fullName evidence="2">Alkene reductase</fullName>
    </submittedName>
</protein>
<dbReference type="SUPFAM" id="SSF51395">
    <property type="entry name" value="FMN-linked oxidoreductases"/>
    <property type="match status" value="1"/>
</dbReference>
<gene>
    <name evidence="2" type="ORF">D3P08_20590</name>
</gene>
<organism evidence="2 3">
    <name type="scientific">Paenibacillus nanensis</name>
    <dbReference type="NCBI Taxonomy" id="393251"/>
    <lineage>
        <taxon>Bacteria</taxon>
        <taxon>Bacillati</taxon>
        <taxon>Bacillota</taxon>
        <taxon>Bacilli</taxon>
        <taxon>Bacillales</taxon>
        <taxon>Paenibacillaceae</taxon>
        <taxon>Paenibacillus</taxon>
    </lineage>
</organism>
<dbReference type="Pfam" id="PF00724">
    <property type="entry name" value="Oxidored_FMN"/>
    <property type="match status" value="1"/>
</dbReference>
<name>A0A3A1UVE0_9BACL</name>
<dbReference type="InterPro" id="IPR001155">
    <property type="entry name" value="OxRdtase_FMN_N"/>
</dbReference>
<dbReference type="PANTHER" id="PTHR22893:SF91">
    <property type="entry name" value="NADPH DEHYDROGENASE 2-RELATED"/>
    <property type="match status" value="1"/>
</dbReference>
<dbReference type="OrthoDB" id="9772736at2"/>